<dbReference type="GO" id="GO:0051427">
    <property type="term" value="F:hormone receptor binding"/>
    <property type="evidence" value="ECO:0007669"/>
    <property type="project" value="TreeGrafter"/>
</dbReference>
<evidence type="ECO:0000256" key="3">
    <source>
        <dbReference type="ARBA" id="ARBA00022525"/>
    </source>
</evidence>
<dbReference type="GO" id="GO:1905072">
    <property type="term" value="P:cardiac jelly development"/>
    <property type="evidence" value="ECO:0007669"/>
    <property type="project" value="Ensembl"/>
</dbReference>
<keyword evidence="12" id="KW-1185">Reference proteome</keyword>
<keyword evidence="6 8" id="KW-0838">Vasoactive</keyword>
<evidence type="ECO:0000256" key="6">
    <source>
        <dbReference type="ARBA" id="ARBA00022858"/>
    </source>
</evidence>
<comment type="similarity">
    <text evidence="2 8">Belongs to the natriuretic peptide family.</text>
</comment>
<dbReference type="GO" id="GO:0006182">
    <property type="term" value="P:cGMP biosynthetic process"/>
    <property type="evidence" value="ECO:0007669"/>
    <property type="project" value="TreeGrafter"/>
</dbReference>
<evidence type="ECO:0000313" key="11">
    <source>
        <dbReference type="Ensembl" id="ENSOMYP00000043931.1"/>
    </source>
</evidence>
<dbReference type="AlphaFoldDB" id="A0A8C7QZM9"/>
<keyword evidence="7" id="KW-1015">Disulfide bond</keyword>
<evidence type="ECO:0000313" key="12">
    <source>
        <dbReference type="Proteomes" id="UP000694395"/>
    </source>
</evidence>
<dbReference type="PANTHER" id="PTHR14066">
    <property type="entry name" value="ATRIAL NATRIURETIC FACTOR PRECURSOR"/>
    <property type="match status" value="1"/>
</dbReference>
<dbReference type="PROSITE" id="PS00263">
    <property type="entry name" value="NATRIURETIC_PEPTIDE"/>
    <property type="match status" value="1"/>
</dbReference>
<comment type="subcellular location">
    <subcellularLocation>
        <location evidence="1 8">Secreted</location>
    </subcellularLocation>
</comment>
<feature type="signal peptide" evidence="10">
    <location>
        <begin position="1"/>
        <end position="26"/>
    </location>
</feature>
<reference evidence="11" key="3">
    <citation type="submission" date="2025-09" db="UniProtKB">
        <authorList>
            <consortium name="Ensembl"/>
        </authorList>
    </citation>
    <scope>IDENTIFICATION</scope>
</reference>
<organism evidence="11 12">
    <name type="scientific">Oncorhynchus mykiss</name>
    <name type="common">Rainbow trout</name>
    <name type="synonym">Salmo gairdneri</name>
    <dbReference type="NCBI Taxonomy" id="8022"/>
    <lineage>
        <taxon>Eukaryota</taxon>
        <taxon>Metazoa</taxon>
        <taxon>Chordata</taxon>
        <taxon>Craniata</taxon>
        <taxon>Vertebrata</taxon>
        <taxon>Euteleostomi</taxon>
        <taxon>Actinopterygii</taxon>
        <taxon>Neopterygii</taxon>
        <taxon>Teleostei</taxon>
        <taxon>Protacanthopterygii</taxon>
        <taxon>Salmoniformes</taxon>
        <taxon>Salmonidae</taxon>
        <taxon>Salmoninae</taxon>
        <taxon>Oncorhynchus</taxon>
    </lineage>
</organism>
<evidence type="ECO:0000256" key="9">
    <source>
        <dbReference type="SAM" id="MobiDB-lite"/>
    </source>
</evidence>
<dbReference type="Proteomes" id="UP000694395">
    <property type="component" value="Chromosome 16"/>
</dbReference>
<dbReference type="PANTHER" id="PTHR14066:SF10">
    <property type="entry name" value="NATRIURETIC PEPTIDES B"/>
    <property type="match status" value="1"/>
</dbReference>
<dbReference type="GO" id="GO:0005737">
    <property type="term" value="C:cytoplasm"/>
    <property type="evidence" value="ECO:0007669"/>
    <property type="project" value="TreeGrafter"/>
</dbReference>
<reference evidence="11" key="2">
    <citation type="submission" date="2025-08" db="UniProtKB">
        <authorList>
            <consortium name="Ensembl"/>
        </authorList>
    </citation>
    <scope>IDENTIFICATION</scope>
</reference>
<dbReference type="InterPro" id="IPR050787">
    <property type="entry name" value="Natriuretic_peptide"/>
</dbReference>
<feature type="chain" id="PRO_5034149727" evidence="10">
    <location>
        <begin position="27"/>
        <end position="150"/>
    </location>
</feature>
<dbReference type="InterPro" id="IPR002407">
    <property type="entry name" value="Natriuretic_peptide_atrial"/>
</dbReference>
<dbReference type="GO" id="GO:0007168">
    <property type="term" value="P:receptor guanylyl cyclase signaling pathway"/>
    <property type="evidence" value="ECO:0007669"/>
    <property type="project" value="TreeGrafter"/>
</dbReference>
<dbReference type="SMART" id="SM00183">
    <property type="entry name" value="NAT_PEP"/>
    <property type="match status" value="1"/>
</dbReference>
<dbReference type="GO" id="GO:0003085">
    <property type="term" value="P:negative regulation of systemic arterial blood pressure"/>
    <property type="evidence" value="ECO:0007669"/>
    <property type="project" value="TreeGrafter"/>
</dbReference>
<sequence length="150" mass="16478">MESSMVRTAVSWGLLLLLCQQTLVAAHVLGRPYPESDLAQLKNLLERFEETLAAVATADDTVVDYEGPNPEPEHSKASPEWDRSPEAPQRLSDVRELAADESYSRAQSQRSRLQDLLMATRSKAVSGCFGARMDRIGTSSGLGCSPKRRS</sequence>
<dbReference type="GO" id="GO:0007218">
    <property type="term" value="P:neuropeptide signaling pathway"/>
    <property type="evidence" value="ECO:0007669"/>
    <property type="project" value="TreeGrafter"/>
</dbReference>
<dbReference type="InterPro" id="IPR030480">
    <property type="entry name" value="Natr_peptide_CS"/>
</dbReference>
<evidence type="ECO:0000256" key="7">
    <source>
        <dbReference type="ARBA" id="ARBA00023157"/>
    </source>
</evidence>
<keyword evidence="3" id="KW-0964">Secreted</keyword>
<evidence type="ECO:0000256" key="10">
    <source>
        <dbReference type="SAM" id="SignalP"/>
    </source>
</evidence>
<proteinExistence type="inferred from homology"/>
<keyword evidence="4" id="KW-0372">Hormone</keyword>
<dbReference type="PRINTS" id="PR00711">
    <property type="entry name" value="ANATPEPTIDE"/>
</dbReference>
<dbReference type="GO" id="GO:0005179">
    <property type="term" value="F:hormone activity"/>
    <property type="evidence" value="ECO:0007669"/>
    <property type="project" value="UniProtKB-KW"/>
</dbReference>
<evidence type="ECO:0000256" key="5">
    <source>
        <dbReference type="ARBA" id="ARBA00022729"/>
    </source>
</evidence>
<dbReference type="Ensembl" id="ENSOMYT00000047854.2">
    <property type="protein sequence ID" value="ENSOMYP00000043931.1"/>
    <property type="gene ID" value="ENSOMYG00000020185.2"/>
</dbReference>
<dbReference type="GO" id="GO:0097746">
    <property type="term" value="P:blood vessel diameter maintenance"/>
    <property type="evidence" value="ECO:0007669"/>
    <property type="project" value="UniProtKB-KW"/>
</dbReference>
<dbReference type="GO" id="GO:0060038">
    <property type="term" value="P:cardiac muscle cell proliferation"/>
    <property type="evidence" value="ECO:0007669"/>
    <property type="project" value="Ensembl"/>
</dbReference>
<name>A0A8C7QZM9_ONCMY</name>
<evidence type="ECO:0000256" key="2">
    <source>
        <dbReference type="ARBA" id="ARBA00009041"/>
    </source>
</evidence>
<reference evidence="11" key="1">
    <citation type="submission" date="2020-07" db="EMBL/GenBank/DDBJ databases">
        <title>A long reads based de novo assembly of the rainbow trout Arlee double haploid line genome.</title>
        <authorList>
            <person name="Gao G."/>
            <person name="Palti Y."/>
        </authorList>
    </citation>
    <scope>NUCLEOTIDE SEQUENCE [LARGE SCALE GENOMIC DNA]</scope>
</reference>
<dbReference type="Pfam" id="PF00212">
    <property type="entry name" value="ANP"/>
    <property type="match status" value="1"/>
</dbReference>
<dbReference type="GeneTree" id="ENSGT00940000154513"/>
<evidence type="ECO:0000256" key="4">
    <source>
        <dbReference type="ARBA" id="ARBA00022702"/>
    </source>
</evidence>
<dbReference type="InterPro" id="IPR000663">
    <property type="entry name" value="Natr_peptide"/>
</dbReference>
<dbReference type="GO" id="GO:0019934">
    <property type="term" value="P:cGMP-mediated signaling"/>
    <property type="evidence" value="ECO:0007669"/>
    <property type="project" value="TreeGrafter"/>
</dbReference>
<keyword evidence="5 10" id="KW-0732">Signal</keyword>
<evidence type="ECO:0000256" key="1">
    <source>
        <dbReference type="ARBA" id="ARBA00004613"/>
    </source>
</evidence>
<dbReference type="GO" id="GO:0036302">
    <property type="term" value="P:atrioventricular canal development"/>
    <property type="evidence" value="ECO:0007669"/>
    <property type="project" value="Ensembl"/>
</dbReference>
<gene>
    <name evidence="11" type="primary">anp</name>
</gene>
<protein>
    <submittedName>
        <fullName evidence="11">Atrial natriuretic peptide</fullName>
    </submittedName>
</protein>
<evidence type="ECO:0000256" key="8">
    <source>
        <dbReference type="RuleBase" id="RU003686"/>
    </source>
</evidence>
<feature type="region of interest" description="Disordered" evidence="9">
    <location>
        <begin position="59"/>
        <end position="111"/>
    </location>
</feature>
<dbReference type="GO" id="GO:0005615">
    <property type="term" value="C:extracellular space"/>
    <property type="evidence" value="ECO:0007669"/>
    <property type="project" value="TreeGrafter"/>
</dbReference>
<accession>A0A8C7QZM9</accession>
<feature type="compositionally biased region" description="Basic and acidic residues" evidence="9">
    <location>
        <begin position="71"/>
        <end position="85"/>
    </location>
</feature>